<dbReference type="InterPro" id="IPR030400">
    <property type="entry name" value="Sedolisin_dom"/>
</dbReference>
<keyword evidence="7" id="KW-0865">Zymogen</keyword>
<dbReference type="Pfam" id="PF09286">
    <property type="entry name" value="Pro-kuma_activ"/>
    <property type="match status" value="1"/>
</dbReference>
<name>T0ZKC8_9ZZZZ</name>
<dbReference type="CDD" id="cd11377">
    <property type="entry name" value="Pro-peptidase_S53"/>
    <property type="match status" value="1"/>
</dbReference>
<evidence type="ECO:0000256" key="2">
    <source>
        <dbReference type="ARBA" id="ARBA00022670"/>
    </source>
</evidence>
<reference evidence="9" key="2">
    <citation type="journal article" date="2014" name="ISME J.">
        <title>Microbial stratification in low pH oxic and suboxic macroscopic growths along an acid mine drainage.</title>
        <authorList>
            <person name="Mendez-Garcia C."/>
            <person name="Mesa V."/>
            <person name="Sprenger R.R."/>
            <person name="Richter M."/>
            <person name="Diez M.S."/>
            <person name="Solano J."/>
            <person name="Bargiela R."/>
            <person name="Golyshina O.V."/>
            <person name="Manteca A."/>
            <person name="Ramos J.L."/>
            <person name="Gallego J.R."/>
            <person name="Llorente I."/>
            <person name="Martins Dos Santos V.A."/>
            <person name="Jensen O.N."/>
            <person name="Pelaez A.I."/>
            <person name="Sanchez J."/>
            <person name="Ferrer M."/>
        </authorList>
    </citation>
    <scope>NUCLEOTIDE SEQUENCE</scope>
</reference>
<evidence type="ECO:0000256" key="1">
    <source>
        <dbReference type="ARBA" id="ARBA00001913"/>
    </source>
</evidence>
<dbReference type="InterPro" id="IPR000209">
    <property type="entry name" value="Peptidase_S8/S53_dom"/>
</dbReference>
<feature type="non-terminal residue" evidence="9">
    <location>
        <position position="576"/>
    </location>
</feature>
<evidence type="ECO:0000256" key="3">
    <source>
        <dbReference type="ARBA" id="ARBA00022723"/>
    </source>
</evidence>
<keyword evidence="5" id="KW-0720">Serine protease</keyword>
<dbReference type="PROSITE" id="PS00138">
    <property type="entry name" value="SUBTILASE_SER"/>
    <property type="match status" value="1"/>
</dbReference>
<accession>T0ZKC8</accession>
<gene>
    <name evidence="9" type="ORF">B1B_13308</name>
</gene>
<evidence type="ECO:0000256" key="5">
    <source>
        <dbReference type="ARBA" id="ARBA00022825"/>
    </source>
</evidence>
<evidence type="ECO:0000313" key="9">
    <source>
        <dbReference type="EMBL" id="EQD44907.1"/>
    </source>
</evidence>
<protein>
    <submittedName>
        <fullName evidence="9">Peptidase S53 propeptide</fullName>
    </submittedName>
</protein>
<dbReference type="InterPro" id="IPR050819">
    <property type="entry name" value="Tripeptidyl-peptidase_I"/>
</dbReference>
<comment type="cofactor">
    <cofactor evidence="1">
        <name>Ca(2+)</name>
        <dbReference type="ChEBI" id="CHEBI:29108"/>
    </cofactor>
</comment>
<dbReference type="GO" id="GO:0008240">
    <property type="term" value="F:tripeptidyl-peptidase activity"/>
    <property type="evidence" value="ECO:0007669"/>
    <property type="project" value="TreeGrafter"/>
</dbReference>
<dbReference type="PANTHER" id="PTHR14218:SF15">
    <property type="entry name" value="TRIPEPTIDYL-PEPTIDASE 1"/>
    <property type="match status" value="1"/>
</dbReference>
<organism evidence="9">
    <name type="scientific">mine drainage metagenome</name>
    <dbReference type="NCBI Taxonomy" id="410659"/>
    <lineage>
        <taxon>unclassified sequences</taxon>
        <taxon>metagenomes</taxon>
        <taxon>ecological metagenomes</taxon>
    </lineage>
</organism>
<evidence type="ECO:0000259" key="8">
    <source>
        <dbReference type="PROSITE" id="PS51695"/>
    </source>
</evidence>
<dbReference type="EMBL" id="AUZY01008763">
    <property type="protein sequence ID" value="EQD44907.1"/>
    <property type="molecule type" value="Genomic_DNA"/>
</dbReference>
<dbReference type="PROSITE" id="PS51695">
    <property type="entry name" value="SEDOLISIN"/>
    <property type="match status" value="1"/>
</dbReference>
<dbReference type="GO" id="GO:0046872">
    <property type="term" value="F:metal ion binding"/>
    <property type="evidence" value="ECO:0007669"/>
    <property type="project" value="UniProtKB-KW"/>
</dbReference>
<feature type="domain" description="Peptidase S53" evidence="8">
    <location>
        <begin position="245"/>
        <end position="576"/>
    </location>
</feature>
<keyword evidence="2" id="KW-0645">Protease</keyword>
<reference evidence="9" key="1">
    <citation type="submission" date="2013-08" db="EMBL/GenBank/DDBJ databases">
        <authorList>
            <person name="Mendez C."/>
            <person name="Richter M."/>
            <person name="Ferrer M."/>
            <person name="Sanchez J."/>
        </authorList>
    </citation>
    <scope>NUCLEOTIDE SEQUENCE</scope>
</reference>
<dbReference type="PANTHER" id="PTHR14218">
    <property type="entry name" value="PROTEASE S8 TRIPEPTIDYL PEPTIDASE I CLN2"/>
    <property type="match status" value="1"/>
</dbReference>
<sequence>MEHGSTNLGPRRALAIGLVLLLVLLGAALVVPAATAHGFPAASRSTPTLSDLALGPRVAVPLAGKLPPTPVSGPPYMGSVSVFVTLRLQNQSRLAALLTGLSDPSSPQYHQYLSAREFTAEFSPSASAYQLAIAYFSGTSGVRLTSYPNRIGLLLEGPGPAVGALFGVSFARGGALTSSYYSPEGTPTLPALLATEIGSVDGLSSYGTATPATTRAIASGPAAAPNAKAAGYPVPTPCGSSGEQCVWGSDLQVAYNEQALLSITYPTHEVVATILWAGQNSQGQPVGPYVPNDIYDYFNLTLPAGEPHSTVVPVPYDGAPMPGISASNDTTGATGENTLDLEMVGSTAPGASIYNVYGNGPGSAETDGALAFILSPTGYPGLANVSVISNSWGSLDSNDSSWVPMLQEAQARGITVLAATGDAGSNPSSNYSVGSQVEFPSVMAYNSFGVTAVGGTALTLNADPGSSAFLSIISQPAWYEPQSGSGPIGSSGGVSRYFAEPSWQLTSEANAVIAATGSSGRGVPDVAAIAQDMFVLATTSGTQLTYRDFGTSVATPVVAGLVAEADAVLVRYHQSN</sequence>
<dbReference type="Gene3D" id="3.40.50.200">
    <property type="entry name" value="Peptidase S8/S53 domain"/>
    <property type="match status" value="1"/>
</dbReference>
<keyword evidence="6" id="KW-0106">Calcium</keyword>
<evidence type="ECO:0000256" key="6">
    <source>
        <dbReference type="ARBA" id="ARBA00022837"/>
    </source>
</evidence>
<dbReference type="AlphaFoldDB" id="T0ZKC8"/>
<dbReference type="Pfam" id="PF00082">
    <property type="entry name" value="Peptidase_S8"/>
    <property type="match status" value="1"/>
</dbReference>
<dbReference type="GO" id="GO:0004252">
    <property type="term" value="F:serine-type endopeptidase activity"/>
    <property type="evidence" value="ECO:0007669"/>
    <property type="project" value="InterPro"/>
</dbReference>
<dbReference type="SUPFAM" id="SSF52743">
    <property type="entry name" value="Subtilisin-like"/>
    <property type="match status" value="1"/>
</dbReference>
<keyword evidence="4" id="KW-0378">Hydrolase</keyword>
<dbReference type="InterPro" id="IPR023828">
    <property type="entry name" value="Peptidase_S8_Ser-AS"/>
</dbReference>
<comment type="caution">
    <text evidence="9">The sequence shown here is derived from an EMBL/GenBank/DDBJ whole genome shotgun (WGS) entry which is preliminary data.</text>
</comment>
<evidence type="ECO:0000256" key="4">
    <source>
        <dbReference type="ARBA" id="ARBA00022801"/>
    </source>
</evidence>
<dbReference type="SUPFAM" id="SSF54897">
    <property type="entry name" value="Protease propeptides/inhibitors"/>
    <property type="match status" value="1"/>
</dbReference>
<dbReference type="InterPro" id="IPR036852">
    <property type="entry name" value="Peptidase_S8/S53_dom_sf"/>
</dbReference>
<dbReference type="SMART" id="SM00944">
    <property type="entry name" value="Pro-kuma_activ"/>
    <property type="match status" value="1"/>
</dbReference>
<dbReference type="GO" id="GO:0006508">
    <property type="term" value="P:proteolysis"/>
    <property type="evidence" value="ECO:0007669"/>
    <property type="project" value="UniProtKB-KW"/>
</dbReference>
<keyword evidence="3" id="KW-0479">Metal-binding</keyword>
<evidence type="ECO:0000256" key="7">
    <source>
        <dbReference type="ARBA" id="ARBA00023145"/>
    </source>
</evidence>
<proteinExistence type="predicted"/>
<dbReference type="InterPro" id="IPR015366">
    <property type="entry name" value="S53_propep"/>
</dbReference>